<comment type="caution">
    <text evidence="1">The sequence shown here is derived from an EMBL/GenBank/DDBJ whole genome shotgun (WGS) entry which is preliminary data.</text>
</comment>
<sequence length="283" mass="31472">MKKQLLALLVLIISAVMVSCEKEAKEIELPKVDPKLVVYGFLSPSDSVIEIVVSKSVPYFGDQKGNIYDPVSDATVLLSSEGQTISLPFSIENGSYIVRNEAPFSILAGKTYSLQVSSPGGFYVSAATTVPSSLPNQVKVEIDSSIRTSNGFNEKIYRIQTVFLDQPNQRDYYHGITKIYQDTLKDKRYAYTICNNFKEDEGVNGQEIRLNCNYSNFYSGFDGANSFSGFSVLYTTDISYFKYHVSLDNYIEDNPFAEPSRVYSNIDGGLGCLGSYLATEVEF</sequence>
<proteinExistence type="predicted"/>
<dbReference type="Pfam" id="PF14054">
    <property type="entry name" value="DUF4249"/>
    <property type="match status" value="1"/>
</dbReference>
<keyword evidence="2" id="KW-1185">Reference proteome</keyword>
<reference evidence="1 2" key="1">
    <citation type="submission" date="2019-12" db="EMBL/GenBank/DDBJ databases">
        <authorList>
            <person name="Zhao J."/>
        </authorList>
    </citation>
    <scope>NUCLEOTIDE SEQUENCE [LARGE SCALE GENOMIC DNA]</scope>
    <source>
        <strain evidence="1 2">S-15</strain>
    </source>
</reference>
<accession>A0A6N9NKK2</accession>
<dbReference type="InterPro" id="IPR025345">
    <property type="entry name" value="DUF4249"/>
</dbReference>
<dbReference type="PROSITE" id="PS51257">
    <property type="entry name" value="PROKAR_LIPOPROTEIN"/>
    <property type="match status" value="1"/>
</dbReference>
<gene>
    <name evidence="1" type="ORF">GQN54_06345</name>
</gene>
<evidence type="ECO:0000313" key="2">
    <source>
        <dbReference type="Proteomes" id="UP000470771"/>
    </source>
</evidence>
<evidence type="ECO:0000313" key="1">
    <source>
        <dbReference type="EMBL" id="NBG65730.1"/>
    </source>
</evidence>
<organism evidence="1 2">
    <name type="scientific">Acidiluteibacter ferrifornacis</name>
    <dbReference type="NCBI Taxonomy" id="2692424"/>
    <lineage>
        <taxon>Bacteria</taxon>
        <taxon>Pseudomonadati</taxon>
        <taxon>Bacteroidota</taxon>
        <taxon>Flavobacteriia</taxon>
        <taxon>Flavobacteriales</taxon>
        <taxon>Cryomorphaceae</taxon>
        <taxon>Acidiluteibacter</taxon>
    </lineage>
</organism>
<dbReference type="EMBL" id="WWNE01000005">
    <property type="protein sequence ID" value="NBG65730.1"/>
    <property type="molecule type" value="Genomic_DNA"/>
</dbReference>
<dbReference type="AlphaFoldDB" id="A0A6N9NKK2"/>
<dbReference type="RefSeq" id="WP_160632672.1">
    <property type="nucleotide sequence ID" value="NZ_WWNE01000005.1"/>
</dbReference>
<protein>
    <submittedName>
        <fullName evidence="1">DUF4249 family protein</fullName>
    </submittedName>
</protein>
<dbReference type="Proteomes" id="UP000470771">
    <property type="component" value="Unassembled WGS sequence"/>
</dbReference>
<name>A0A6N9NKK2_9FLAO</name>